<dbReference type="Proteomes" id="UP001239462">
    <property type="component" value="Unassembled WGS sequence"/>
</dbReference>
<proteinExistence type="predicted"/>
<feature type="compositionally biased region" description="Basic and acidic residues" evidence="1">
    <location>
        <begin position="36"/>
        <end position="49"/>
    </location>
</feature>
<evidence type="ECO:0000313" key="3">
    <source>
        <dbReference type="Proteomes" id="UP001239462"/>
    </source>
</evidence>
<gene>
    <name evidence="2" type="ORF">QTN89_15675</name>
</gene>
<accession>A0ABT7PKR5</accession>
<name>A0ABT7PKR5_9BACT</name>
<dbReference type="RefSeq" id="WP_230774287.1">
    <property type="nucleotide sequence ID" value="NZ_JAJMQV010000056.1"/>
</dbReference>
<keyword evidence="3" id="KW-1185">Reference proteome</keyword>
<sequence>MVILMIWIGVTLACLAYVLVNISQAPKIEGDVAESDGPKPHRSVVEKRAGRMKRVHASGPTNYYIHRSE</sequence>
<reference evidence="2 3" key="1">
    <citation type="submission" date="2023-06" db="EMBL/GenBank/DDBJ databases">
        <title>Roseiconus lacunae JC819 isolated from Gulf of Mannar region, Tamil Nadu.</title>
        <authorList>
            <person name="Pk S."/>
            <person name="Ch S."/>
            <person name="Ch V.R."/>
        </authorList>
    </citation>
    <scope>NUCLEOTIDE SEQUENCE [LARGE SCALE GENOMIC DNA]</scope>
    <source>
        <strain evidence="2 3">JC819</strain>
    </source>
</reference>
<organism evidence="2 3">
    <name type="scientific">Roseiconus lacunae</name>
    <dbReference type="NCBI Taxonomy" id="2605694"/>
    <lineage>
        <taxon>Bacteria</taxon>
        <taxon>Pseudomonadati</taxon>
        <taxon>Planctomycetota</taxon>
        <taxon>Planctomycetia</taxon>
        <taxon>Pirellulales</taxon>
        <taxon>Pirellulaceae</taxon>
        <taxon>Roseiconus</taxon>
    </lineage>
</organism>
<dbReference type="EMBL" id="JASZZN010000010">
    <property type="protein sequence ID" value="MDM4016886.1"/>
    <property type="molecule type" value="Genomic_DNA"/>
</dbReference>
<evidence type="ECO:0000256" key="1">
    <source>
        <dbReference type="SAM" id="MobiDB-lite"/>
    </source>
</evidence>
<protein>
    <submittedName>
        <fullName evidence="2">Uncharacterized protein</fullName>
    </submittedName>
</protein>
<evidence type="ECO:0000313" key="2">
    <source>
        <dbReference type="EMBL" id="MDM4016886.1"/>
    </source>
</evidence>
<feature type="region of interest" description="Disordered" evidence="1">
    <location>
        <begin position="30"/>
        <end position="52"/>
    </location>
</feature>
<comment type="caution">
    <text evidence="2">The sequence shown here is derived from an EMBL/GenBank/DDBJ whole genome shotgun (WGS) entry which is preliminary data.</text>
</comment>